<keyword evidence="2" id="KW-1185">Reference proteome</keyword>
<comment type="caution">
    <text evidence="1">The sequence shown here is derived from an EMBL/GenBank/DDBJ whole genome shotgun (WGS) entry which is preliminary data.</text>
</comment>
<proteinExistence type="predicted"/>
<name>I4EGK5_9BACT</name>
<gene>
    <name evidence="1" type="ORF">NITHO_2750003</name>
</gene>
<dbReference type="AlphaFoldDB" id="I4EGK5"/>
<dbReference type="InterPro" id="IPR052025">
    <property type="entry name" value="Xyloglucanase_GH74"/>
</dbReference>
<organism evidence="1 2">
    <name type="scientific">Nitrolancea hollandica Lb</name>
    <dbReference type="NCBI Taxonomy" id="1129897"/>
    <lineage>
        <taxon>Bacteria</taxon>
        <taxon>Pseudomonadati</taxon>
        <taxon>Thermomicrobiota</taxon>
        <taxon>Thermomicrobia</taxon>
        <taxon>Sphaerobacterales</taxon>
        <taxon>Sphaerobacterineae</taxon>
        <taxon>Sphaerobacteraceae</taxon>
        <taxon>Nitrolancea</taxon>
    </lineage>
</organism>
<dbReference type="InterPro" id="IPR002860">
    <property type="entry name" value="BNR_rpt"/>
</dbReference>
<sequence length="301" mass="31867">MVVPKPGVAAEYAVTMSGIYRFTNNAWTKVSDNTGVGPIVADPTNTNILYRGDHPGCAIGGEPIAFQKSTDGGKTWVTLPGGENHRPRIVNPANPSIIYGDSCGLSISRDAGNTWELIQPLPSFDVSSLALAGNKLFGVYTSEGGTSRLIVSDLSDPAQITGDTQLLEFWGGGTVTASGSHVMVGEPHGVHISNDGGQTWKFSRSGLEEVTVSVDALTQPIPQEEISTGFGIFAAAIHPSQPDHLEAGSIRGLYRSQDNGQTWTLVPEVDKTRVRDLAFASNGAQLYVTNDDGVFVINNPS</sequence>
<accession>I4EGK5</accession>
<dbReference type="InterPro" id="IPR015943">
    <property type="entry name" value="WD40/YVTN_repeat-like_dom_sf"/>
</dbReference>
<dbReference type="SUPFAM" id="SSF110296">
    <property type="entry name" value="Oligoxyloglucan reducing end-specific cellobiohydrolase"/>
    <property type="match status" value="2"/>
</dbReference>
<keyword evidence="1" id="KW-0378">Hydrolase</keyword>
<dbReference type="PANTHER" id="PTHR43739">
    <property type="entry name" value="XYLOGLUCANASE (EUROFUNG)"/>
    <property type="match status" value="1"/>
</dbReference>
<dbReference type="Pfam" id="PF02012">
    <property type="entry name" value="BNR"/>
    <property type="match status" value="2"/>
</dbReference>
<reference evidence="1 2" key="1">
    <citation type="journal article" date="2012" name="ISME J.">
        <title>Nitrification expanded: discovery, physiology and genomics of a nitrite-oxidizing bacterium from the phylum Chloroflexi.</title>
        <authorList>
            <person name="Sorokin D.Y."/>
            <person name="Lucker S."/>
            <person name="Vejmelkova D."/>
            <person name="Kostrikina N.A."/>
            <person name="Kleerebezem R."/>
            <person name="Rijpstra W.I."/>
            <person name="Damste J.S."/>
            <person name="Le Paslier D."/>
            <person name="Muyzer G."/>
            <person name="Wagner M."/>
            <person name="van Loosdrecht M.C."/>
            <person name="Daims H."/>
        </authorList>
    </citation>
    <scope>NUCLEOTIDE SEQUENCE [LARGE SCALE GENOMIC DNA]</scope>
    <source>
        <strain evidence="2">none</strain>
    </source>
</reference>
<dbReference type="GO" id="GO:0016787">
    <property type="term" value="F:hydrolase activity"/>
    <property type="evidence" value="ECO:0007669"/>
    <property type="project" value="UniProtKB-KW"/>
</dbReference>
<dbReference type="GO" id="GO:0010411">
    <property type="term" value="P:xyloglucan metabolic process"/>
    <property type="evidence" value="ECO:0007669"/>
    <property type="project" value="TreeGrafter"/>
</dbReference>
<dbReference type="Proteomes" id="UP000004221">
    <property type="component" value="Unassembled WGS sequence"/>
</dbReference>
<dbReference type="CDD" id="cd15482">
    <property type="entry name" value="Sialidase_non-viral"/>
    <property type="match status" value="1"/>
</dbReference>
<evidence type="ECO:0000313" key="1">
    <source>
        <dbReference type="EMBL" id="CCF83817.1"/>
    </source>
</evidence>
<protein>
    <submittedName>
        <fullName evidence="1">Glycosyl hydrolase BNR repeat-containing protein</fullName>
    </submittedName>
</protein>
<dbReference type="PANTHER" id="PTHR43739:SF5">
    <property type="entry name" value="EXO-ALPHA-SIALIDASE"/>
    <property type="match status" value="1"/>
</dbReference>
<dbReference type="Gene3D" id="2.130.10.10">
    <property type="entry name" value="YVTN repeat-like/Quinoprotein amine dehydrogenase"/>
    <property type="match status" value="2"/>
</dbReference>
<evidence type="ECO:0000313" key="2">
    <source>
        <dbReference type="Proteomes" id="UP000004221"/>
    </source>
</evidence>
<dbReference type="EMBL" id="CAGS01000196">
    <property type="protein sequence ID" value="CCF83817.1"/>
    <property type="molecule type" value="Genomic_DNA"/>
</dbReference>